<dbReference type="PROSITE" id="PS50949">
    <property type="entry name" value="HTH_GNTR"/>
    <property type="match status" value="1"/>
</dbReference>
<keyword evidence="3" id="KW-0804">Transcription</keyword>
<dbReference type="SMART" id="SM00895">
    <property type="entry name" value="FCD"/>
    <property type="match status" value="1"/>
</dbReference>
<keyword evidence="1" id="KW-0805">Transcription regulation</keyword>
<gene>
    <name evidence="5" type="ORF">HZI73_10095</name>
</gene>
<feature type="domain" description="HTH gntR-type" evidence="4">
    <location>
        <begin position="5"/>
        <end position="73"/>
    </location>
</feature>
<dbReference type="GO" id="GO:0003700">
    <property type="term" value="F:DNA-binding transcription factor activity"/>
    <property type="evidence" value="ECO:0007669"/>
    <property type="project" value="InterPro"/>
</dbReference>
<reference evidence="5" key="1">
    <citation type="submission" date="2020-07" db="EMBL/GenBank/DDBJ databases">
        <title>Vallitalea pronyensis genome.</title>
        <authorList>
            <person name="Postec A."/>
        </authorList>
    </citation>
    <scope>NUCLEOTIDE SEQUENCE</scope>
    <source>
        <strain evidence="5">FatNI3</strain>
    </source>
</reference>
<name>A0A8J8MJ67_9FIRM</name>
<evidence type="ECO:0000256" key="1">
    <source>
        <dbReference type="ARBA" id="ARBA00023015"/>
    </source>
</evidence>
<organism evidence="5 6">
    <name type="scientific">Vallitalea pronyensis</name>
    <dbReference type="NCBI Taxonomy" id="1348613"/>
    <lineage>
        <taxon>Bacteria</taxon>
        <taxon>Bacillati</taxon>
        <taxon>Bacillota</taxon>
        <taxon>Clostridia</taxon>
        <taxon>Lachnospirales</taxon>
        <taxon>Vallitaleaceae</taxon>
        <taxon>Vallitalea</taxon>
    </lineage>
</organism>
<dbReference type="PRINTS" id="PR00035">
    <property type="entry name" value="HTHGNTR"/>
</dbReference>
<evidence type="ECO:0000313" key="6">
    <source>
        <dbReference type="Proteomes" id="UP000683246"/>
    </source>
</evidence>
<evidence type="ECO:0000259" key="4">
    <source>
        <dbReference type="PROSITE" id="PS50949"/>
    </source>
</evidence>
<dbReference type="Gene3D" id="1.20.120.530">
    <property type="entry name" value="GntR ligand-binding domain-like"/>
    <property type="match status" value="1"/>
</dbReference>
<dbReference type="GO" id="GO:0003677">
    <property type="term" value="F:DNA binding"/>
    <property type="evidence" value="ECO:0007669"/>
    <property type="project" value="UniProtKB-KW"/>
</dbReference>
<evidence type="ECO:0000256" key="3">
    <source>
        <dbReference type="ARBA" id="ARBA00023163"/>
    </source>
</evidence>
<sequence>MYDKGILSEKVADTIKQMIMDKKFVPGDKLPNELHLTDALNVSRSTVREAIKILVSSNILEVRRGKGTFVAQELGLSKDPLGVSFMDQQDLLYNLYESRLIMEPEIAALAARRATAKDIAQLKAAFTAIVDDIKNGRDHTEHDIAFHNVIAKSSHNPIIHRILPIIHEGISHGCYETKHITESGDKAIIHHQNIMEAIMNGDEEASKKWMAEHIQYGMEQIIK</sequence>
<dbReference type="AlphaFoldDB" id="A0A8J8MJ67"/>
<protein>
    <submittedName>
        <fullName evidence="5">FadR family transcriptional regulator</fullName>
    </submittedName>
</protein>
<dbReference type="InterPro" id="IPR011711">
    <property type="entry name" value="GntR_C"/>
</dbReference>
<dbReference type="InterPro" id="IPR036390">
    <property type="entry name" value="WH_DNA-bd_sf"/>
</dbReference>
<dbReference type="InterPro" id="IPR036388">
    <property type="entry name" value="WH-like_DNA-bd_sf"/>
</dbReference>
<dbReference type="PANTHER" id="PTHR43537:SF5">
    <property type="entry name" value="UXU OPERON TRANSCRIPTIONAL REGULATOR"/>
    <property type="match status" value="1"/>
</dbReference>
<evidence type="ECO:0000313" key="5">
    <source>
        <dbReference type="EMBL" id="QUI22629.1"/>
    </source>
</evidence>
<dbReference type="SUPFAM" id="SSF48008">
    <property type="entry name" value="GntR ligand-binding domain-like"/>
    <property type="match status" value="1"/>
</dbReference>
<accession>A0A8J8MJ67</accession>
<dbReference type="Gene3D" id="1.10.10.10">
    <property type="entry name" value="Winged helix-like DNA-binding domain superfamily/Winged helix DNA-binding domain"/>
    <property type="match status" value="1"/>
</dbReference>
<keyword evidence="6" id="KW-1185">Reference proteome</keyword>
<evidence type="ECO:0000256" key="2">
    <source>
        <dbReference type="ARBA" id="ARBA00023125"/>
    </source>
</evidence>
<dbReference type="SMART" id="SM00345">
    <property type="entry name" value="HTH_GNTR"/>
    <property type="match status" value="1"/>
</dbReference>
<dbReference type="CDD" id="cd07377">
    <property type="entry name" value="WHTH_GntR"/>
    <property type="match status" value="1"/>
</dbReference>
<dbReference type="EMBL" id="CP058649">
    <property type="protein sequence ID" value="QUI22629.1"/>
    <property type="molecule type" value="Genomic_DNA"/>
</dbReference>
<dbReference type="Pfam" id="PF00392">
    <property type="entry name" value="GntR"/>
    <property type="match status" value="1"/>
</dbReference>
<dbReference type="Proteomes" id="UP000683246">
    <property type="component" value="Chromosome"/>
</dbReference>
<keyword evidence="2" id="KW-0238">DNA-binding</keyword>
<dbReference type="InterPro" id="IPR000524">
    <property type="entry name" value="Tscrpt_reg_HTH_GntR"/>
</dbReference>
<proteinExistence type="predicted"/>
<dbReference type="SUPFAM" id="SSF46785">
    <property type="entry name" value="Winged helix' DNA-binding domain"/>
    <property type="match status" value="1"/>
</dbReference>
<dbReference type="KEGG" id="vpy:HZI73_10095"/>
<dbReference type="Pfam" id="PF07729">
    <property type="entry name" value="FCD"/>
    <property type="match status" value="1"/>
</dbReference>
<dbReference type="PANTHER" id="PTHR43537">
    <property type="entry name" value="TRANSCRIPTIONAL REGULATOR, GNTR FAMILY"/>
    <property type="match status" value="1"/>
</dbReference>
<dbReference type="InterPro" id="IPR008920">
    <property type="entry name" value="TF_FadR/GntR_C"/>
</dbReference>
<dbReference type="RefSeq" id="WP_212698120.1">
    <property type="nucleotide sequence ID" value="NZ_CP058649.1"/>
</dbReference>